<reference evidence="1" key="2">
    <citation type="submission" date="2021-10" db="EMBL/GenBank/DDBJ databases">
        <authorList>
            <person name="Piombo E."/>
        </authorList>
    </citation>
    <scope>NUCLEOTIDE SEQUENCE</scope>
</reference>
<sequence>MGMKAPIRTMNGDRMVPKSLLVRTTLRMEAGLRILLQSNAPHQTTTHAPLLLILFKRDRFMLRLCGTLPRPSLSKRTCNVINESNIALAGSTAYIRDTITSWLRKAYREGIILRAPSIPSDIRQVLTSRPPEELALYYPCSAIVNSA</sequence>
<dbReference type="EMBL" id="CADEHS020000266">
    <property type="protein sequence ID" value="CAG9951262.1"/>
    <property type="molecule type" value="Genomic_DNA"/>
</dbReference>
<protein>
    <submittedName>
        <fullName evidence="1">Uncharacterized protein</fullName>
    </submittedName>
</protein>
<evidence type="ECO:0000313" key="1">
    <source>
        <dbReference type="EMBL" id="CAG9951262.1"/>
    </source>
</evidence>
<name>A0ACA9UFK8_BIOOC</name>
<comment type="caution">
    <text evidence="1">The sequence shown here is derived from an EMBL/GenBank/DDBJ whole genome shotgun (WGS) entry which is preliminary data.</text>
</comment>
<proteinExistence type="predicted"/>
<reference evidence="1" key="1">
    <citation type="submission" date="2020-04" db="EMBL/GenBank/DDBJ databases">
        <authorList>
            <person name="Broberg M."/>
        </authorList>
    </citation>
    <scope>NUCLEOTIDE SEQUENCE</scope>
</reference>
<dbReference type="Proteomes" id="UP000836387">
    <property type="component" value="Unassembled WGS sequence"/>
</dbReference>
<gene>
    <name evidence="1" type="ORF">CRV2_00019991</name>
</gene>
<evidence type="ECO:0000313" key="2">
    <source>
        <dbReference type="Proteomes" id="UP000836387"/>
    </source>
</evidence>
<organism evidence="1 2">
    <name type="scientific">Clonostachys rosea f. rosea IK726</name>
    <dbReference type="NCBI Taxonomy" id="1349383"/>
    <lineage>
        <taxon>Eukaryota</taxon>
        <taxon>Fungi</taxon>
        <taxon>Dikarya</taxon>
        <taxon>Ascomycota</taxon>
        <taxon>Pezizomycotina</taxon>
        <taxon>Sordariomycetes</taxon>
        <taxon>Hypocreomycetidae</taxon>
        <taxon>Hypocreales</taxon>
        <taxon>Bionectriaceae</taxon>
        <taxon>Clonostachys</taxon>
    </lineage>
</organism>
<accession>A0ACA9UFK8</accession>
<keyword evidence="2" id="KW-1185">Reference proteome</keyword>